<evidence type="ECO:0000259" key="1">
    <source>
        <dbReference type="Pfam" id="PF22286"/>
    </source>
</evidence>
<dbReference type="GeneID" id="107107587"/>
<dbReference type="PANTHER" id="PTHR23179:SF36">
    <property type="entry name" value="RHO-GAP DOMAIN-CONTAINING PROTEIN"/>
    <property type="match status" value="1"/>
</dbReference>
<keyword evidence="2" id="KW-1185">Reference proteome</keyword>
<feature type="domain" description="ARHGAP20 PH" evidence="1">
    <location>
        <begin position="49"/>
        <end position="141"/>
    </location>
</feature>
<dbReference type="Proteomes" id="UP000694871">
    <property type="component" value="Unplaced"/>
</dbReference>
<dbReference type="PANTHER" id="PTHR23179">
    <property type="entry name" value="T-CELL ACTIVATION RHO GTPASE ACTIVATING PROTEIN-RELATED"/>
    <property type="match status" value="1"/>
</dbReference>
<accession>A0ABM1JPK4</accession>
<dbReference type="Pfam" id="PF22286">
    <property type="entry name" value="RHG20_PH"/>
    <property type="match status" value="1"/>
</dbReference>
<dbReference type="SUPFAM" id="SSF50729">
    <property type="entry name" value="PH domain-like"/>
    <property type="match status" value="1"/>
</dbReference>
<dbReference type="Gene3D" id="2.30.29.30">
    <property type="entry name" value="Pleckstrin-homology domain (PH domain)/Phosphotyrosine-binding domain (PTB)"/>
    <property type="match status" value="1"/>
</dbReference>
<reference evidence="3" key="1">
    <citation type="submission" date="2025-08" db="UniProtKB">
        <authorList>
            <consortium name="RefSeq"/>
        </authorList>
    </citation>
    <scope>IDENTIFICATION</scope>
</reference>
<protein>
    <submittedName>
        <fullName evidence="3">Rho GTPase-activating protein 20-like isoform X2</fullName>
    </submittedName>
</protein>
<dbReference type="RefSeq" id="XP_015263391.1">
    <property type="nucleotide sequence ID" value="XM_015407905.1"/>
</dbReference>
<evidence type="ECO:0000313" key="2">
    <source>
        <dbReference type="Proteomes" id="UP000694871"/>
    </source>
</evidence>
<dbReference type="CDD" id="cd13319">
    <property type="entry name" value="PH_RARhoGAP"/>
    <property type="match status" value="1"/>
</dbReference>
<dbReference type="InterPro" id="IPR011993">
    <property type="entry name" value="PH-like_dom_sf"/>
</dbReference>
<dbReference type="InterPro" id="IPR047887">
    <property type="entry name" value="ARHGAP20_PH"/>
</dbReference>
<name>A0ABM1JPK4_GEKJA</name>
<sequence length="224" mass="25042">MKPIVQRRRSTSAISKALSKTKSREIIFPFSHPDNGLPVGAFGSPNSTFLLDERVHLTVGLQTQERHLFLFSDRLIVAKSKSSSSLKMKKQVRLSEVWVGSCLSEVSEKKISPENSFVLGWPTSNFIVTYSSPEVKERWLSTLQWHSNEMKQNECPKSLFMQILLMDGNNSSSNTTISISNTETADDIIKKTTQNLGLLGRPSDYHLWVIPGSGDPAYPLVGKD</sequence>
<gene>
    <name evidence="3" type="primary">LOC107107587</name>
</gene>
<proteinExistence type="predicted"/>
<organism evidence="2 3">
    <name type="scientific">Gekko japonicus</name>
    <name type="common">Schlegel's Japanese gecko</name>
    <dbReference type="NCBI Taxonomy" id="146911"/>
    <lineage>
        <taxon>Eukaryota</taxon>
        <taxon>Metazoa</taxon>
        <taxon>Chordata</taxon>
        <taxon>Craniata</taxon>
        <taxon>Vertebrata</taxon>
        <taxon>Euteleostomi</taxon>
        <taxon>Lepidosauria</taxon>
        <taxon>Squamata</taxon>
        <taxon>Bifurcata</taxon>
        <taxon>Gekkota</taxon>
        <taxon>Gekkonidae</taxon>
        <taxon>Gekkoninae</taxon>
        <taxon>Gekko</taxon>
    </lineage>
</organism>
<evidence type="ECO:0000313" key="3">
    <source>
        <dbReference type="RefSeq" id="XP_015263391.1"/>
    </source>
</evidence>